<evidence type="ECO:0000259" key="2">
    <source>
        <dbReference type="PROSITE" id="PS50837"/>
    </source>
</evidence>
<dbReference type="Proteomes" id="UP000235672">
    <property type="component" value="Unassembled WGS sequence"/>
</dbReference>
<dbReference type="InterPro" id="IPR027417">
    <property type="entry name" value="P-loop_NTPase"/>
</dbReference>
<dbReference type="PANTHER" id="PTHR10039">
    <property type="entry name" value="AMELOGENIN"/>
    <property type="match status" value="1"/>
</dbReference>
<evidence type="ECO:0000256" key="1">
    <source>
        <dbReference type="ARBA" id="ARBA00022737"/>
    </source>
</evidence>
<feature type="domain" description="NACHT" evidence="2">
    <location>
        <begin position="216"/>
        <end position="356"/>
    </location>
</feature>
<sequence length="532" mass="61340">MDPINSTASLDALFQLAEGVIGLCRFYIRAAKDAPSDLRVILMEITALKVLLDNLQFLTEMDSKHGNQSIFDTLLQDEGPIKGCASSISELEKLFPPLVKPLSGSKQKLKELLTTLSWPFKQEKAKRILQEISLFKATISLALTIDHYQDIKKIRQETKEIHAILDEDQRGKVYTWLRQTDASPIHNRACSQYESRTGDWILCFPEWENFINAKHRCLWIYGIPGAGKTILASHLIEVIQRCKIPRGQKYGLAYYYCYFGHNQEEAVPILKWFLDQLCRQAERIPMSLFQLYKDGREPNLIELLGCLEAVLQGYDKAYLIADAIDESKPRGDTLRVLRDLATDARFNKIQLLVTSRLYIDIEQVLQEFSESISMSNEEVTTDIKHFLQASMLSNPKFRRWEPKLLEETQEALALGAKGISVIRRALKSLPKTLDETYQRVFLAIPVESKTFVRHAFLWMHLNGILDVDLSKAMFMEYNNISCDCLLQAIEYLLDQSRMPPIHEWHHAIREFCIAILYSRIEHLPVTNFSFNF</sequence>
<dbReference type="AlphaFoldDB" id="A0A2J6PLJ6"/>
<dbReference type="STRING" id="1745343.A0A2J6PLJ6"/>
<dbReference type="InterPro" id="IPR056884">
    <property type="entry name" value="NPHP3-like_N"/>
</dbReference>
<evidence type="ECO:0000313" key="4">
    <source>
        <dbReference type="Proteomes" id="UP000235672"/>
    </source>
</evidence>
<dbReference type="Gene3D" id="3.40.50.300">
    <property type="entry name" value="P-loop containing nucleotide triphosphate hydrolases"/>
    <property type="match status" value="1"/>
</dbReference>
<dbReference type="Pfam" id="PF24883">
    <property type="entry name" value="NPHP3_N"/>
    <property type="match status" value="1"/>
</dbReference>
<organism evidence="3 4">
    <name type="scientific">Hyaloscypha hepaticicola</name>
    <dbReference type="NCBI Taxonomy" id="2082293"/>
    <lineage>
        <taxon>Eukaryota</taxon>
        <taxon>Fungi</taxon>
        <taxon>Dikarya</taxon>
        <taxon>Ascomycota</taxon>
        <taxon>Pezizomycotina</taxon>
        <taxon>Leotiomycetes</taxon>
        <taxon>Helotiales</taxon>
        <taxon>Hyaloscyphaceae</taxon>
        <taxon>Hyaloscypha</taxon>
    </lineage>
</organism>
<dbReference type="EMBL" id="KZ613518">
    <property type="protein sequence ID" value="PMD14904.1"/>
    <property type="molecule type" value="Genomic_DNA"/>
</dbReference>
<keyword evidence="4" id="KW-1185">Reference proteome</keyword>
<dbReference type="PANTHER" id="PTHR10039:SF16">
    <property type="entry name" value="GPI INOSITOL-DEACYLASE"/>
    <property type="match status" value="1"/>
</dbReference>
<keyword evidence="1" id="KW-0677">Repeat</keyword>
<evidence type="ECO:0000313" key="3">
    <source>
        <dbReference type="EMBL" id="PMD14904.1"/>
    </source>
</evidence>
<dbReference type="SUPFAM" id="SSF52540">
    <property type="entry name" value="P-loop containing nucleoside triphosphate hydrolases"/>
    <property type="match status" value="1"/>
</dbReference>
<protein>
    <recommendedName>
        <fullName evidence="2">NACHT domain-containing protein</fullName>
    </recommendedName>
</protein>
<gene>
    <name evidence="3" type="ORF">NA56DRAFT_693785</name>
</gene>
<reference evidence="3 4" key="1">
    <citation type="submission" date="2016-05" db="EMBL/GenBank/DDBJ databases">
        <title>A degradative enzymes factory behind the ericoid mycorrhizal symbiosis.</title>
        <authorList>
            <consortium name="DOE Joint Genome Institute"/>
            <person name="Martino E."/>
            <person name="Morin E."/>
            <person name="Grelet G."/>
            <person name="Kuo A."/>
            <person name="Kohler A."/>
            <person name="Daghino S."/>
            <person name="Barry K."/>
            <person name="Choi C."/>
            <person name="Cichocki N."/>
            <person name="Clum A."/>
            <person name="Copeland A."/>
            <person name="Hainaut M."/>
            <person name="Haridas S."/>
            <person name="Labutti K."/>
            <person name="Lindquist E."/>
            <person name="Lipzen A."/>
            <person name="Khouja H.-R."/>
            <person name="Murat C."/>
            <person name="Ohm R."/>
            <person name="Olson A."/>
            <person name="Spatafora J."/>
            <person name="Veneault-Fourrey C."/>
            <person name="Henrissat B."/>
            <person name="Grigoriev I."/>
            <person name="Martin F."/>
            <person name="Perotto S."/>
        </authorList>
    </citation>
    <scope>NUCLEOTIDE SEQUENCE [LARGE SCALE GENOMIC DNA]</scope>
    <source>
        <strain evidence="3 4">UAMH 7357</strain>
    </source>
</reference>
<name>A0A2J6PLJ6_9HELO</name>
<proteinExistence type="predicted"/>
<dbReference type="PROSITE" id="PS50837">
    <property type="entry name" value="NACHT"/>
    <property type="match status" value="1"/>
</dbReference>
<accession>A0A2J6PLJ6</accession>
<dbReference type="InterPro" id="IPR007111">
    <property type="entry name" value="NACHT_NTPase"/>
</dbReference>
<dbReference type="OrthoDB" id="194358at2759"/>